<feature type="compositionally biased region" description="Pro residues" evidence="1">
    <location>
        <begin position="1"/>
        <end position="11"/>
    </location>
</feature>
<accession>A0A9X2IRA2</accession>
<evidence type="ECO:0000313" key="2">
    <source>
        <dbReference type="EMBL" id="MCM3716242.1"/>
    </source>
</evidence>
<gene>
    <name evidence="2" type="ORF">M3202_19550</name>
</gene>
<sequence length="118" mass="13253">MFPNGSPPPYRNPYLYGQGQQQNQQGPPPNQFNQKKQQQAKAKNLASRLTPNEIAVIIALLTDALHVQSILVDRDQTVQVLLEGSLRKRSELDKLIDQVRDVPVGDFLSSLLNNPPRK</sequence>
<evidence type="ECO:0000256" key="1">
    <source>
        <dbReference type="SAM" id="MobiDB-lite"/>
    </source>
</evidence>
<dbReference type="AlphaFoldDB" id="A0A9X2IRA2"/>
<keyword evidence="3" id="KW-1185">Reference proteome</keyword>
<comment type="caution">
    <text evidence="2">The sequence shown here is derived from an EMBL/GenBank/DDBJ whole genome shotgun (WGS) entry which is preliminary data.</text>
</comment>
<evidence type="ECO:0000313" key="3">
    <source>
        <dbReference type="Proteomes" id="UP001139179"/>
    </source>
</evidence>
<feature type="region of interest" description="Disordered" evidence="1">
    <location>
        <begin position="1"/>
        <end position="45"/>
    </location>
</feature>
<reference evidence="2" key="1">
    <citation type="submission" date="2022-05" db="EMBL/GenBank/DDBJ databases">
        <title>Comparative Genomics of Spacecraft Associated Microbes.</title>
        <authorList>
            <person name="Tran M.T."/>
            <person name="Wright A."/>
            <person name="Seuylemezian A."/>
            <person name="Eisen J."/>
            <person name="Coil D."/>
        </authorList>
    </citation>
    <scope>NUCLEOTIDE SEQUENCE</scope>
    <source>
        <strain evidence="2">214.1.1</strain>
    </source>
</reference>
<dbReference type="Proteomes" id="UP001139179">
    <property type="component" value="Unassembled WGS sequence"/>
</dbReference>
<protein>
    <submittedName>
        <fullName evidence="2">Uncharacterized protein</fullName>
    </submittedName>
</protein>
<organism evidence="2 3">
    <name type="scientific">Halalkalibacter oceani</name>
    <dbReference type="NCBI Taxonomy" id="1653776"/>
    <lineage>
        <taxon>Bacteria</taxon>
        <taxon>Bacillati</taxon>
        <taxon>Bacillota</taxon>
        <taxon>Bacilli</taxon>
        <taxon>Bacillales</taxon>
        <taxon>Bacillaceae</taxon>
        <taxon>Halalkalibacter</taxon>
    </lineage>
</organism>
<name>A0A9X2IRA2_9BACI</name>
<proteinExistence type="predicted"/>
<feature type="compositionally biased region" description="Low complexity" evidence="1">
    <location>
        <begin position="17"/>
        <end position="44"/>
    </location>
</feature>
<dbReference type="RefSeq" id="WP_251224913.1">
    <property type="nucleotide sequence ID" value="NZ_JAMBOL010000032.1"/>
</dbReference>
<dbReference type="EMBL" id="JAMBOL010000032">
    <property type="protein sequence ID" value="MCM3716242.1"/>
    <property type="molecule type" value="Genomic_DNA"/>
</dbReference>